<dbReference type="Gene3D" id="3.40.710.10">
    <property type="entry name" value="DD-peptidase/beta-lactamase superfamily"/>
    <property type="match status" value="1"/>
</dbReference>
<keyword evidence="8" id="KW-1185">Reference proteome</keyword>
<dbReference type="PANTHER" id="PTHR30627:SF1">
    <property type="entry name" value="PEPTIDOGLYCAN D,D-TRANSPEPTIDASE FTSI"/>
    <property type="match status" value="1"/>
</dbReference>
<dbReference type="AlphaFoldDB" id="A0A9J7BJZ1"/>
<dbReference type="GO" id="GO:0008658">
    <property type="term" value="F:penicillin binding"/>
    <property type="evidence" value="ECO:0007669"/>
    <property type="project" value="InterPro"/>
</dbReference>
<dbReference type="GO" id="GO:0004180">
    <property type="term" value="F:carboxypeptidase activity"/>
    <property type="evidence" value="ECO:0007669"/>
    <property type="project" value="UniProtKB-KW"/>
</dbReference>
<evidence type="ECO:0000256" key="4">
    <source>
        <dbReference type="SAM" id="MobiDB-lite"/>
    </source>
</evidence>
<feature type="region of interest" description="Disordered" evidence="4">
    <location>
        <begin position="598"/>
        <end position="624"/>
    </location>
</feature>
<feature type="region of interest" description="Disordered" evidence="4">
    <location>
        <begin position="740"/>
        <end position="762"/>
    </location>
</feature>
<gene>
    <name evidence="7" type="ORF">MOP44_16125</name>
</gene>
<dbReference type="InterPro" id="IPR005311">
    <property type="entry name" value="PBP_dimer"/>
</dbReference>
<dbReference type="Proteomes" id="UP001059380">
    <property type="component" value="Chromosome"/>
</dbReference>
<organism evidence="7 8">
    <name type="scientific">Occallatibacter riparius</name>
    <dbReference type="NCBI Taxonomy" id="1002689"/>
    <lineage>
        <taxon>Bacteria</taxon>
        <taxon>Pseudomonadati</taxon>
        <taxon>Acidobacteriota</taxon>
        <taxon>Terriglobia</taxon>
        <taxon>Terriglobales</taxon>
        <taxon>Acidobacteriaceae</taxon>
        <taxon>Occallatibacter</taxon>
    </lineage>
</organism>
<keyword evidence="2" id="KW-0121">Carboxypeptidase</keyword>
<dbReference type="KEGG" id="orp:MOP44_16125"/>
<feature type="transmembrane region" description="Helical" evidence="5">
    <location>
        <begin position="27"/>
        <end position="47"/>
    </location>
</feature>
<dbReference type="RefSeq" id="WP_260791183.1">
    <property type="nucleotide sequence ID" value="NZ_CP093313.1"/>
</dbReference>
<dbReference type="GO" id="GO:0005886">
    <property type="term" value="C:plasma membrane"/>
    <property type="evidence" value="ECO:0007669"/>
    <property type="project" value="TreeGrafter"/>
</dbReference>
<keyword evidence="2" id="KW-0645">Protease</keyword>
<dbReference type="PROSITE" id="PS51178">
    <property type="entry name" value="PASTA"/>
    <property type="match status" value="1"/>
</dbReference>
<dbReference type="PANTHER" id="PTHR30627">
    <property type="entry name" value="PEPTIDOGLYCAN D,D-TRANSPEPTIDASE"/>
    <property type="match status" value="1"/>
</dbReference>
<name>A0A9J7BJZ1_9BACT</name>
<dbReference type="SUPFAM" id="SSF54184">
    <property type="entry name" value="Penicillin-binding protein 2x (pbp-2x), c-terminal domain"/>
    <property type="match status" value="1"/>
</dbReference>
<feature type="domain" description="PASTA" evidence="6">
    <location>
        <begin position="703"/>
        <end position="762"/>
    </location>
</feature>
<protein>
    <submittedName>
        <fullName evidence="7">PASTA domain-containing protein</fullName>
    </submittedName>
</protein>
<dbReference type="Pfam" id="PF03717">
    <property type="entry name" value="PBP_dimer"/>
    <property type="match status" value="1"/>
</dbReference>
<keyword evidence="3 5" id="KW-0472">Membrane</keyword>
<dbReference type="InterPro" id="IPR001460">
    <property type="entry name" value="PCN-bd_Tpept"/>
</dbReference>
<evidence type="ECO:0000256" key="2">
    <source>
        <dbReference type="ARBA" id="ARBA00022645"/>
    </source>
</evidence>
<dbReference type="EMBL" id="CP093313">
    <property type="protein sequence ID" value="UWZ82098.1"/>
    <property type="molecule type" value="Genomic_DNA"/>
</dbReference>
<dbReference type="Gene3D" id="3.30.450.330">
    <property type="match status" value="1"/>
</dbReference>
<evidence type="ECO:0000259" key="6">
    <source>
        <dbReference type="PROSITE" id="PS51178"/>
    </source>
</evidence>
<comment type="subcellular location">
    <subcellularLocation>
        <location evidence="1">Membrane</location>
    </subcellularLocation>
</comment>
<reference evidence="7" key="1">
    <citation type="submission" date="2021-04" db="EMBL/GenBank/DDBJ databases">
        <title>Phylogenetic analysis of Acidobacteriaceae.</title>
        <authorList>
            <person name="Qiu L."/>
            <person name="Zhang Q."/>
        </authorList>
    </citation>
    <scope>NUCLEOTIDE SEQUENCE</scope>
    <source>
        <strain evidence="7">DSM 25168</strain>
    </source>
</reference>
<dbReference type="Pfam" id="PF00905">
    <property type="entry name" value="Transpeptidase"/>
    <property type="match status" value="1"/>
</dbReference>
<evidence type="ECO:0000256" key="5">
    <source>
        <dbReference type="SAM" id="Phobius"/>
    </source>
</evidence>
<evidence type="ECO:0000313" key="8">
    <source>
        <dbReference type="Proteomes" id="UP001059380"/>
    </source>
</evidence>
<evidence type="ECO:0000256" key="1">
    <source>
        <dbReference type="ARBA" id="ARBA00004370"/>
    </source>
</evidence>
<dbReference type="InterPro" id="IPR005543">
    <property type="entry name" value="PASTA_dom"/>
</dbReference>
<feature type="compositionally biased region" description="Basic and acidic residues" evidence="4">
    <location>
        <begin position="598"/>
        <end position="619"/>
    </location>
</feature>
<keyword evidence="5" id="KW-0812">Transmembrane</keyword>
<dbReference type="CDD" id="cd06575">
    <property type="entry name" value="PASTA_Pbp2x-like_2"/>
    <property type="match status" value="1"/>
</dbReference>
<keyword evidence="2" id="KW-0378">Hydrolase</keyword>
<evidence type="ECO:0000313" key="7">
    <source>
        <dbReference type="EMBL" id="UWZ82098.1"/>
    </source>
</evidence>
<dbReference type="InterPro" id="IPR012338">
    <property type="entry name" value="Beta-lactam/transpept-like"/>
</dbReference>
<sequence>MEAATLRNRNRSRTTIARAIPLRVARFWLICLFFFVWAAAISGRLFYLQILRHQEYIDRAQKQQQRTFEVAPRRGVLYDRNLHELAMTVQVDSWYADPSEIDDKDEAARRLAAIVHTDSADGQTAEDQILNRLNTGGRFAWIARRVSNETSAKVKALNLKGLYTQKEFERFYPDNEIAAQVLGYVGTDDTGLGGLEQKFEGPLHGVPGRMFTAMDARRKVLGSTEKEPEPGQNLVLTIDSNIQFLAERALDHAMERVHADNGTVVIQDVHTGQILALAIRPTFNPNQYRHTTPALLKNHAVSDVYEPGSTFKLVAYSAALDAGVAKPDDMVDCQGGSITLAGRVIHDNQGEHMGLVTVQKALEESSDVGAIKMALKVGQDRYYNYVRAFGFGQKPGVELPGETRGLLRPVNKWSGSSIGSVAMGQEIGVTPLQLVSMVSTIANGGTYLPPHVLMPAQIQTAADKSVAQQTPQPIRLNEDLPNPLPQGARRVISELAAAQMRKMMEGVVLNGTGKSAQLNGYSSGGKTGTAQKVDPATHTYSKTMHIASFAGIAPVNNPVIAVAIVMDNPKAGSYYGAAVSAPVFQEVAQQVLEYLGVPHDEPVRPGKLPKETHQPTREDDHDETGEDINALYAAVNDLPNDDALRNQTAQAVQPAAQTVSAKPAASTAAPVAQSTTTAAVAPARSSSAGQPRTITVSEVVVKQTKQVKVPSFVGMSMRQVIETAAGAGLEVQLAGSGTIREQAPSPGAMVSPGTKVVVRGSH</sequence>
<proteinExistence type="predicted"/>
<keyword evidence="5" id="KW-1133">Transmembrane helix</keyword>
<dbReference type="SUPFAM" id="SSF56601">
    <property type="entry name" value="beta-lactamase/transpeptidase-like"/>
    <property type="match status" value="1"/>
</dbReference>
<dbReference type="Gene3D" id="1.10.150.770">
    <property type="match status" value="1"/>
</dbReference>
<dbReference type="Pfam" id="PF03793">
    <property type="entry name" value="PASTA"/>
    <property type="match status" value="1"/>
</dbReference>
<dbReference type="SUPFAM" id="SSF56519">
    <property type="entry name" value="Penicillin binding protein dimerisation domain"/>
    <property type="match status" value="1"/>
</dbReference>
<dbReference type="SMART" id="SM00740">
    <property type="entry name" value="PASTA"/>
    <property type="match status" value="1"/>
</dbReference>
<dbReference type="InterPro" id="IPR050515">
    <property type="entry name" value="Beta-lactam/transpept"/>
</dbReference>
<dbReference type="Gene3D" id="3.90.1310.10">
    <property type="entry name" value="Penicillin-binding protein 2a (Domain 2)"/>
    <property type="match status" value="1"/>
</dbReference>
<accession>A0A9J7BJZ1</accession>
<dbReference type="GO" id="GO:0071555">
    <property type="term" value="P:cell wall organization"/>
    <property type="evidence" value="ECO:0007669"/>
    <property type="project" value="TreeGrafter"/>
</dbReference>
<dbReference type="Gene3D" id="3.30.10.20">
    <property type="match status" value="1"/>
</dbReference>
<dbReference type="InterPro" id="IPR036138">
    <property type="entry name" value="PBP_dimer_sf"/>
</dbReference>
<evidence type="ECO:0000256" key="3">
    <source>
        <dbReference type="ARBA" id="ARBA00023136"/>
    </source>
</evidence>